<evidence type="ECO:0000313" key="2">
    <source>
        <dbReference type="EMBL" id="KHG27698.1"/>
    </source>
</evidence>
<dbReference type="EMBL" id="KN442116">
    <property type="protein sequence ID" value="KHG27698.1"/>
    <property type="molecule type" value="Genomic_DNA"/>
</dbReference>
<proteinExistence type="predicted"/>
<dbReference type="EMBL" id="KN438368">
    <property type="protein sequence ID" value="KHG26761.1"/>
    <property type="molecule type" value="Genomic_DNA"/>
</dbReference>
<reference evidence="3" key="2">
    <citation type="submission" date="2014-09" db="EMBL/GenBank/DDBJ databases">
        <authorList>
            <person name="Mudge J."/>
            <person name="Ramaraj T."/>
            <person name="Lindquist I.E."/>
            <person name="Bharti A.K."/>
            <person name="Sundararajan A."/>
            <person name="Cameron C.T."/>
            <person name="Woodward J.E."/>
            <person name="May G.D."/>
            <person name="Brubaker C."/>
            <person name="Broadhvest J."/>
            <person name="Wilkins T.A."/>
        </authorList>
    </citation>
    <scope>NUCLEOTIDE SEQUENCE</scope>
    <source>
        <strain evidence="3">cv. AKA8401</strain>
    </source>
</reference>
<dbReference type="Proteomes" id="UP000032142">
    <property type="component" value="Unassembled WGS sequence"/>
</dbReference>
<organism evidence="1 3">
    <name type="scientific">Gossypium arboreum</name>
    <name type="common">Tree cotton</name>
    <name type="synonym">Gossypium nanking</name>
    <dbReference type="NCBI Taxonomy" id="29729"/>
    <lineage>
        <taxon>Eukaryota</taxon>
        <taxon>Viridiplantae</taxon>
        <taxon>Streptophyta</taxon>
        <taxon>Embryophyta</taxon>
        <taxon>Tracheophyta</taxon>
        <taxon>Spermatophyta</taxon>
        <taxon>Magnoliopsida</taxon>
        <taxon>eudicotyledons</taxon>
        <taxon>Gunneridae</taxon>
        <taxon>Pentapetalae</taxon>
        <taxon>rosids</taxon>
        <taxon>malvids</taxon>
        <taxon>Malvales</taxon>
        <taxon>Malvaceae</taxon>
        <taxon>Malvoideae</taxon>
        <taxon>Gossypium</taxon>
    </lineage>
</organism>
<protein>
    <submittedName>
        <fullName evidence="1">DNA-directed RNA polymerase subunit beta</fullName>
    </submittedName>
</protein>
<reference evidence="1" key="1">
    <citation type="submission" date="2014-09" db="EMBL/GenBank/DDBJ databases">
        <title>G. arboreum L. cv. AKA8401 A2 genome assembly version 1.0.</title>
        <authorList>
            <person name="Mudge J."/>
            <person name="Ramaraj T."/>
            <person name="Lindquist I.E."/>
            <person name="Bharti A.K."/>
            <person name="Sundararajan A."/>
            <person name="Cameron C.T."/>
            <person name="Woodward J.E."/>
            <person name="May G.D."/>
            <person name="Brubaker C."/>
            <person name="Broadhvest J."/>
            <person name="Wilkins T.A."/>
        </authorList>
    </citation>
    <scope>NUCLEOTIDE SEQUENCE</scope>
</reference>
<keyword evidence="1" id="KW-0804">Transcription</keyword>
<keyword evidence="1" id="KW-0240">DNA-directed RNA polymerase</keyword>
<gene>
    <name evidence="1" type="ORF">F383_33197</name>
    <name evidence="2" type="ORF">F383_34113</name>
</gene>
<name>A0A0B0PTL8_GOSAR</name>
<dbReference type="GO" id="GO:0000428">
    <property type="term" value="C:DNA-directed RNA polymerase complex"/>
    <property type="evidence" value="ECO:0007669"/>
    <property type="project" value="UniProtKB-KW"/>
</dbReference>
<sequence>MAQIFVMPWKWYLAKVVMLKRSMIVIFGHDAFMSMVHASCISRAKRATIGQGEGKGDRIAEKAVRQHPRPEGNCASGYIRAKARRHSCELFYPG</sequence>
<keyword evidence="3" id="KW-1185">Reference proteome</keyword>
<dbReference type="AlphaFoldDB" id="A0A0B0PTL8"/>
<evidence type="ECO:0000313" key="1">
    <source>
        <dbReference type="EMBL" id="KHG26761.1"/>
    </source>
</evidence>
<evidence type="ECO:0000313" key="3">
    <source>
        <dbReference type="Proteomes" id="UP000032142"/>
    </source>
</evidence>
<accession>A0A0B0PTL8</accession>